<comment type="catalytic activity">
    <reaction evidence="1 11">
        <text>1-(5-phospho-beta-D-ribosyl)-5'-AMP + H2O = 1-(5-phospho-beta-D-ribosyl)-5-[(5-phospho-beta-D-ribosylamino)methylideneamino]imidazole-4-carboxamide</text>
        <dbReference type="Rhea" id="RHEA:20049"/>
        <dbReference type="ChEBI" id="CHEBI:15377"/>
        <dbReference type="ChEBI" id="CHEBI:58435"/>
        <dbReference type="ChEBI" id="CHEBI:59457"/>
        <dbReference type="EC" id="3.5.4.19"/>
    </reaction>
</comment>
<comment type="function">
    <text evidence="11">Catalyzes the hydrolysis of the adenine ring of phosphoribosyl-AMP.</text>
</comment>
<dbReference type="GO" id="GO:0004635">
    <property type="term" value="F:phosphoribosyl-AMP cyclohydrolase activity"/>
    <property type="evidence" value="ECO:0007669"/>
    <property type="project" value="UniProtKB-UniRule"/>
</dbReference>
<keyword evidence="11" id="KW-0862">Zinc</keyword>
<sequence length="111" mass="12916">MNIPDLKFDEKGLIPAVIQEIETKEVLMVAYMDKEALRRTIESGFTHFWSRSRQTYWKKGETSGNVQEVKEIYYDCDADTLLIMVKQHGSGACHTGNRTCFYRKIDFKSVK</sequence>
<evidence type="ECO:0000256" key="5">
    <source>
        <dbReference type="ARBA" id="ARBA00007731"/>
    </source>
</evidence>
<feature type="binding site" evidence="11">
    <location>
        <position position="77"/>
    </location>
    <ligand>
        <name>Mg(2+)</name>
        <dbReference type="ChEBI" id="CHEBI:18420"/>
    </ligand>
</feature>
<feature type="binding site" evidence="11">
    <location>
        <position position="100"/>
    </location>
    <ligand>
        <name>Zn(2+)</name>
        <dbReference type="ChEBI" id="CHEBI:29105"/>
        <note>ligand shared between dimeric partners</note>
    </ligand>
</feature>
<evidence type="ECO:0000313" key="14">
    <source>
        <dbReference type="Proteomes" id="UP000054976"/>
    </source>
</evidence>
<evidence type="ECO:0000259" key="12">
    <source>
        <dbReference type="Pfam" id="PF01502"/>
    </source>
</evidence>
<evidence type="ECO:0000313" key="13">
    <source>
        <dbReference type="EMBL" id="GAQ93968.1"/>
    </source>
</evidence>
<keyword evidence="8 11" id="KW-0028">Amino-acid biosynthesis</keyword>
<dbReference type="UniPathway" id="UPA00031">
    <property type="reaction ID" value="UER00008"/>
</dbReference>
<comment type="cofactor">
    <cofactor evidence="11">
        <name>Zn(2+)</name>
        <dbReference type="ChEBI" id="CHEBI:29105"/>
    </cofactor>
    <text evidence="11">Binds 1 zinc ion per subunit.</text>
</comment>
<evidence type="ECO:0000256" key="4">
    <source>
        <dbReference type="ARBA" id="ARBA00005204"/>
    </source>
</evidence>
<dbReference type="PANTHER" id="PTHR42945">
    <property type="entry name" value="HISTIDINE BIOSYNTHESIS BIFUNCTIONAL PROTEIN"/>
    <property type="match status" value="1"/>
</dbReference>
<comment type="catalytic activity">
    <reaction evidence="2">
        <text>1-(5-phospho-beta-D-ribosyl)-ATP + H2O = 1-(5-phospho-beta-D-ribosyl)-5'-AMP + diphosphate + H(+)</text>
        <dbReference type="Rhea" id="RHEA:22828"/>
        <dbReference type="ChEBI" id="CHEBI:15377"/>
        <dbReference type="ChEBI" id="CHEBI:15378"/>
        <dbReference type="ChEBI" id="CHEBI:33019"/>
        <dbReference type="ChEBI" id="CHEBI:59457"/>
        <dbReference type="ChEBI" id="CHEBI:73183"/>
        <dbReference type="EC" id="3.6.1.31"/>
    </reaction>
</comment>
<keyword evidence="11" id="KW-0460">Magnesium</keyword>
<dbReference type="HAMAP" id="MF_01021">
    <property type="entry name" value="HisI"/>
    <property type="match status" value="1"/>
</dbReference>
<comment type="similarity">
    <text evidence="6">In the N-terminal section; belongs to the PRA-CH family.</text>
</comment>
<comment type="cofactor">
    <cofactor evidence="11">
        <name>Mg(2+)</name>
        <dbReference type="ChEBI" id="CHEBI:18420"/>
    </cofactor>
    <text evidence="11">Binds 1 Mg(2+) ion per subunit.</text>
</comment>
<name>A0A0U9HLJ4_9BACT</name>
<dbReference type="RefSeq" id="WP_059175455.1">
    <property type="nucleotide sequence ID" value="NZ_BCNO01000001.1"/>
</dbReference>
<dbReference type="GO" id="GO:0005737">
    <property type="term" value="C:cytoplasm"/>
    <property type="evidence" value="ECO:0007669"/>
    <property type="project" value="UniProtKB-SubCell"/>
</dbReference>
<feature type="binding site" evidence="11">
    <location>
        <position position="93"/>
    </location>
    <ligand>
        <name>Zn(2+)</name>
        <dbReference type="ChEBI" id="CHEBI:29105"/>
        <note>ligand shared between dimeric partners</note>
    </ligand>
</feature>
<dbReference type="Pfam" id="PF01502">
    <property type="entry name" value="PRA-CH"/>
    <property type="match status" value="1"/>
</dbReference>
<keyword evidence="14" id="KW-1185">Reference proteome</keyword>
<evidence type="ECO:0000256" key="6">
    <source>
        <dbReference type="ARBA" id="ARBA00008299"/>
    </source>
</evidence>
<dbReference type="GO" id="GO:0008270">
    <property type="term" value="F:zinc ion binding"/>
    <property type="evidence" value="ECO:0007669"/>
    <property type="project" value="UniProtKB-UniRule"/>
</dbReference>
<dbReference type="SUPFAM" id="SSF141734">
    <property type="entry name" value="HisI-like"/>
    <property type="match status" value="1"/>
</dbReference>
<dbReference type="GO" id="GO:0004636">
    <property type="term" value="F:phosphoribosyl-ATP diphosphatase activity"/>
    <property type="evidence" value="ECO:0007669"/>
    <property type="project" value="UniProtKB-EC"/>
</dbReference>
<proteinExistence type="inferred from homology"/>
<evidence type="ECO:0000256" key="7">
    <source>
        <dbReference type="ARBA" id="ARBA00022490"/>
    </source>
</evidence>
<evidence type="ECO:0000256" key="10">
    <source>
        <dbReference type="ARBA" id="ARBA00023102"/>
    </source>
</evidence>
<feature type="binding site" evidence="11">
    <location>
        <position position="75"/>
    </location>
    <ligand>
        <name>Mg(2+)</name>
        <dbReference type="ChEBI" id="CHEBI:18420"/>
    </ligand>
</feature>
<evidence type="ECO:0000256" key="11">
    <source>
        <dbReference type="HAMAP-Rule" id="MF_01021"/>
    </source>
</evidence>
<dbReference type="STRING" id="86166.TAGGR_1133"/>
<dbReference type="InterPro" id="IPR026660">
    <property type="entry name" value="PRA-CH"/>
</dbReference>
<comment type="subunit">
    <text evidence="11">Homodimer.</text>
</comment>
<comment type="pathway">
    <text evidence="4">Amino-acid biosynthesis; L-histidine biosynthesis; L-histidine from 5-phospho-alpha-D-ribose 1-diphosphate: step 2/9.</text>
</comment>
<comment type="similarity">
    <text evidence="5">In the C-terminal section; belongs to the PRA-PH family.</text>
</comment>
<feature type="binding site" evidence="11">
    <location>
        <position position="79"/>
    </location>
    <ligand>
        <name>Mg(2+)</name>
        <dbReference type="ChEBI" id="CHEBI:18420"/>
    </ligand>
</feature>
<protein>
    <recommendedName>
        <fullName evidence="11">Phosphoribosyl-AMP cyclohydrolase</fullName>
        <shortName evidence="11">PRA-CH</shortName>
        <ecNumber evidence="11">3.5.4.19</ecNumber>
    </recommendedName>
</protein>
<reference evidence="14" key="1">
    <citation type="submission" date="2016-01" db="EMBL/GenBank/DDBJ databases">
        <title>Draft genome sequence of Thermodesulfovibrio aggregans strain TGE-P1.</title>
        <authorList>
            <person name="Sekiguchi Y."/>
            <person name="Ohashi A."/>
            <person name="Matsuura N."/>
            <person name="Tourlousse M.D."/>
        </authorList>
    </citation>
    <scope>NUCLEOTIDE SEQUENCE [LARGE SCALE GENOMIC DNA]</scope>
    <source>
        <strain evidence="14">TGE-P1</strain>
    </source>
</reference>
<dbReference type="NCBIfam" id="NF000768">
    <property type="entry name" value="PRK00051.1"/>
    <property type="match status" value="1"/>
</dbReference>
<dbReference type="GO" id="GO:0000287">
    <property type="term" value="F:magnesium ion binding"/>
    <property type="evidence" value="ECO:0007669"/>
    <property type="project" value="UniProtKB-UniRule"/>
</dbReference>
<dbReference type="GO" id="GO:0000105">
    <property type="term" value="P:L-histidine biosynthetic process"/>
    <property type="evidence" value="ECO:0007669"/>
    <property type="project" value="UniProtKB-UniRule"/>
</dbReference>
<organism evidence="13 14">
    <name type="scientific">Thermodesulfovibrio aggregans</name>
    <dbReference type="NCBI Taxonomy" id="86166"/>
    <lineage>
        <taxon>Bacteria</taxon>
        <taxon>Pseudomonadati</taxon>
        <taxon>Nitrospirota</taxon>
        <taxon>Thermodesulfovibrionia</taxon>
        <taxon>Thermodesulfovibrionales</taxon>
        <taxon>Thermodesulfovibrionaceae</taxon>
        <taxon>Thermodesulfovibrio</taxon>
    </lineage>
</organism>
<evidence type="ECO:0000256" key="9">
    <source>
        <dbReference type="ARBA" id="ARBA00022801"/>
    </source>
</evidence>
<dbReference type="InterPro" id="IPR038019">
    <property type="entry name" value="PRib_AMP_CycHydrolase_sf"/>
</dbReference>
<dbReference type="Proteomes" id="UP000054976">
    <property type="component" value="Unassembled WGS sequence"/>
</dbReference>
<comment type="pathway">
    <text evidence="3 11">Amino-acid biosynthesis; L-histidine biosynthesis; L-histidine from 5-phospho-alpha-D-ribose 1-diphosphate: step 3/9.</text>
</comment>
<keyword evidence="11" id="KW-0479">Metal-binding</keyword>
<gene>
    <name evidence="11" type="primary">hisI</name>
    <name evidence="13" type="ORF">TAGGR_1133</name>
</gene>
<keyword evidence="10 11" id="KW-0368">Histidine biosynthesis</keyword>
<evidence type="ECO:0000256" key="8">
    <source>
        <dbReference type="ARBA" id="ARBA00022605"/>
    </source>
</evidence>
<feature type="domain" description="Phosphoribosyl-AMP cyclohydrolase" evidence="12">
    <location>
        <begin position="28"/>
        <end position="102"/>
    </location>
</feature>
<dbReference type="InterPro" id="IPR002496">
    <property type="entry name" value="PRib_AMP_CycHydrolase_dom"/>
</dbReference>
<keyword evidence="7 11" id="KW-0963">Cytoplasm</keyword>
<comment type="subcellular location">
    <subcellularLocation>
        <location evidence="11">Cytoplasm</location>
    </subcellularLocation>
</comment>
<dbReference type="FunFam" id="3.10.20.810:FF:000001">
    <property type="entry name" value="Histidine biosynthesis bifunctional protein HisIE"/>
    <property type="match status" value="1"/>
</dbReference>
<dbReference type="OrthoDB" id="9795769at2"/>
<evidence type="ECO:0000256" key="1">
    <source>
        <dbReference type="ARBA" id="ARBA00000024"/>
    </source>
</evidence>
<dbReference type="PANTHER" id="PTHR42945:SF1">
    <property type="entry name" value="HISTIDINE BIOSYNTHESIS BIFUNCTIONAL PROTEIN HIS7"/>
    <property type="match status" value="1"/>
</dbReference>
<dbReference type="EMBL" id="BCNO01000001">
    <property type="protein sequence ID" value="GAQ93968.1"/>
    <property type="molecule type" value="Genomic_DNA"/>
</dbReference>
<evidence type="ECO:0000256" key="2">
    <source>
        <dbReference type="ARBA" id="ARBA00001460"/>
    </source>
</evidence>
<feature type="binding site" evidence="11">
    <location>
        <position position="76"/>
    </location>
    <ligand>
        <name>Zn(2+)</name>
        <dbReference type="ChEBI" id="CHEBI:29105"/>
        <note>ligand shared between dimeric partners</note>
    </ligand>
</feature>
<comment type="similarity">
    <text evidence="11">Belongs to the PRA-CH family.</text>
</comment>
<accession>A0A0U9HLJ4</accession>
<dbReference type="Gene3D" id="3.10.20.810">
    <property type="entry name" value="Phosphoribosyl-AMP cyclohydrolase"/>
    <property type="match status" value="1"/>
</dbReference>
<keyword evidence="9 11" id="KW-0378">Hydrolase</keyword>
<evidence type="ECO:0000256" key="3">
    <source>
        <dbReference type="ARBA" id="ARBA00005169"/>
    </source>
</evidence>
<comment type="caution">
    <text evidence="13">The sequence shown here is derived from an EMBL/GenBank/DDBJ whole genome shotgun (WGS) entry which is preliminary data.</text>
</comment>
<dbReference type="EC" id="3.5.4.19" evidence="11"/>
<dbReference type="AlphaFoldDB" id="A0A0U9HLJ4"/>